<gene>
    <name evidence="1" type="ORF">UCC3521_0017</name>
</gene>
<sequence length="69" mass="7770">MAGKVWIGTLTVDGKEVQRVTSSGKETVCLAVESEVYTRYNIRTLLGDKNEWESTSLPNKVVAKVEYKY</sequence>
<evidence type="ECO:0000313" key="1">
    <source>
        <dbReference type="EMBL" id="QBJ03555.1"/>
    </source>
</evidence>
<reference evidence="1 2" key="1">
    <citation type="submission" date="2019-02" db="EMBL/GenBank/DDBJ databases">
        <title>Isolation of virulent Lactobacillus brevis phages.</title>
        <authorList>
            <person name="Feyereisen M."/>
            <person name="Mahony J."/>
            <person name="O'Sullivan T."/>
            <person name="van Sinderen D."/>
        </authorList>
    </citation>
    <scope>NUCLEOTIDE SEQUENCE [LARGE SCALE GENOMIC DNA]</scope>
</reference>
<accession>A0A4Y5FES0</accession>
<organism evidence="1 2">
    <name type="scientific">Lactobacillus phage 3-521</name>
    <dbReference type="NCBI Taxonomy" id="2510943"/>
    <lineage>
        <taxon>Viruses</taxon>
        <taxon>Duplodnaviria</taxon>
        <taxon>Heunggongvirae</taxon>
        <taxon>Uroviricota</taxon>
        <taxon>Caudoviricetes</taxon>
        <taxon>Herelleviridae</taxon>
        <taxon>Watanabevirus</taxon>
        <taxon>Watanabevirus wv3521</taxon>
    </lineage>
</organism>
<name>A0A4Y5FES0_9CAUD</name>
<keyword evidence="2" id="KW-1185">Reference proteome</keyword>
<evidence type="ECO:0000313" key="2">
    <source>
        <dbReference type="Proteomes" id="UP000309991"/>
    </source>
</evidence>
<dbReference type="Proteomes" id="UP000309991">
    <property type="component" value="Segment"/>
</dbReference>
<dbReference type="EMBL" id="MK504444">
    <property type="protein sequence ID" value="QBJ03555.1"/>
    <property type="molecule type" value="Genomic_DNA"/>
</dbReference>
<proteinExistence type="predicted"/>
<protein>
    <submittedName>
        <fullName evidence="1">Uncharacterized protein</fullName>
    </submittedName>
</protein>